<evidence type="ECO:0000313" key="10">
    <source>
        <dbReference type="EMBL" id="CAG5082473.1"/>
    </source>
</evidence>
<evidence type="ECO:0000313" key="11">
    <source>
        <dbReference type="Proteomes" id="UP000681526"/>
    </source>
</evidence>
<name>A0ABM8V255_THEXY</name>
<feature type="domain" description="Glycoside hydrolase family 31 N-terminal" evidence="7">
    <location>
        <begin position="53"/>
        <end position="214"/>
    </location>
</feature>
<keyword evidence="11" id="KW-1185">Reference proteome</keyword>
<dbReference type="Gene3D" id="3.20.20.80">
    <property type="entry name" value="Glycosidases"/>
    <property type="match status" value="1"/>
</dbReference>
<evidence type="ECO:0000256" key="3">
    <source>
        <dbReference type="ARBA" id="ARBA00023295"/>
    </source>
</evidence>
<accession>A0ABM8V255</accession>
<dbReference type="Gene3D" id="2.60.40.1760">
    <property type="entry name" value="glycosyl hydrolase (family 31)"/>
    <property type="match status" value="1"/>
</dbReference>
<dbReference type="Gene3D" id="2.60.40.1180">
    <property type="entry name" value="Golgi alpha-mannosidase II"/>
    <property type="match status" value="2"/>
</dbReference>
<dbReference type="Proteomes" id="UP000681526">
    <property type="component" value="Unassembled WGS sequence"/>
</dbReference>
<dbReference type="InterPro" id="IPR011013">
    <property type="entry name" value="Gal_mutarotase_sf_dom"/>
</dbReference>
<evidence type="ECO:0000259" key="9">
    <source>
        <dbReference type="Pfam" id="PF21365"/>
    </source>
</evidence>
<evidence type="ECO:0000259" key="7">
    <source>
        <dbReference type="Pfam" id="PF13802"/>
    </source>
</evidence>
<dbReference type="SUPFAM" id="SSF74650">
    <property type="entry name" value="Galactose mutarotase-like"/>
    <property type="match status" value="1"/>
</dbReference>
<feature type="domain" description="Glycosyl hydrolase family 31 C-terminal" evidence="9">
    <location>
        <begin position="589"/>
        <end position="675"/>
    </location>
</feature>
<evidence type="ECO:0000259" key="6">
    <source>
        <dbReference type="Pfam" id="PF01055"/>
    </source>
</evidence>
<dbReference type="SUPFAM" id="SSF51445">
    <property type="entry name" value="(Trans)glycosidases"/>
    <property type="match status" value="1"/>
</dbReference>
<dbReference type="Pfam" id="PF01055">
    <property type="entry name" value="Glyco_hydro_31_2nd"/>
    <property type="match status" value="1"/>
</dbReference>
<keyword evidence="2 4" id="KW-0378">Hydrolase</keyword>
<comment type="similarity">
    <text evidence="1 4">Belongs to the glycosyl hydrolase 31 family.</text>
</comment>
<reference evidence="10 11" key="1">
    <citation type="submission" date="2021-04" db="EMBL/GenBank/DDBJ databases">
        <authorList>
            <person name="Rakotoarivonina H."/>
        </authorList>
    </citation>
    <scope>NUCLEOTIDE SEQUENCE [LARGE SCALE GENOMIC DNA]</scope>
    <source>
        <strain evidence="10 11">XE</strain>
    </source>
</reference>
<gene>
    <name evidence="10" type="primary">txxe 1291-glcA</name>
    <name evidence="10" type="ORF">TXXE_05985</name>
</gene>
<dbReference type="InterPro" id="IPR033403">
    <property type="entry name" value="DUF5110"/>
</dbReference>
<feature type="region of interest" description="Disordered" evidence="5">
    <location>
        <begin position="1"/>
        <end position="24"/>
    </location>
</feature>
<dbReference type="CDD" id="cd06604">
    <property type="entry name" value="GH31_glucosidase_II_MalA"/>
    <property type="match status" value="1"/>
</dbReference>
<dbReference type="EMBL" id="CAJRAY010000026">
    <property type="protein sequence ID" value="CAG5082473.1"/>
    <property type="molecule type" value="Genomic_DNA"/>
</dbReference>
<dbReference type="RefSeq" id="WP_213483860.1">
    <property type="nucleotide sequence ID" value="NZ_CAJRAY010000026.1"/>
</dbReference>
<dbReference type="PANTHER" id="PTHR22762">
    <property type="entry name" value="ALPHA-GLUCOSIDASE"/>
    <property type="match status" value="1"/>
</dbReference>
<keyword evidence="3 4" id="KW-0326">Glycosidase</keyword>
<dbReference type="Pfam" id="PF21365">
    <property type="entry name" value="Glyco_hydro_31_3rd"/>
    <property type="match status" value="1"/>
</dbReference>
<protein>
    <submittedName>
        <fullName evidence="10">Alpha-glucosidase GH31</fullName>
    </submittedName>
</protein>
<dbReference type="InterPro" id="IPR017853">
    <property type="entry name" value="GH"/>
</dbReference>
<sequence>MLTSEAITPDRPREDAGSEFTRSLGRAQQCKREAHGVTIIAEHGLLAVRPALEGVIRIKLFAEAAAEDEPDMGTTAAVVGTKTCLPFAVKERDAAYVIETEGATVEIAKRDCAIRFFGGEGQLLACQSPMAWNDSKAVSARFASSEQTHYYGLGEKTGFLDKRGERYEMWNSDVYAPHVPEIEALYQSIPYLLVHEPRGAYGIFLDNPGRSCFDMRGEPDAFTIRTETGPFDYYWIAGPQLKDVVRRYTSLTGRMKLPPVWALGYHQSRYSYMTQDEVLRLARTFREKKIPCDAIYLDIHYMDGYRVFTFDPERFPDPKAMIAELKALGFRVVPIVDPGVKLDPGYRVYDEGAAEGMFCRKTDGEPFVGPVWPGMSVFPDFTEDRVQEWWGGLHRFYTDLGIEGIWNDMNEPAVFNDTKTMDTDTLHGNNGSPVTHGEVHNLYGLLMSKATAEGLERLLEGRRPFVLTRAGYAGIQRYAAVWTGDNRSFWEHLAMAMPMVLNLGLSGVPFSGPDVGGFAHHASGELLARWTQAGALFPFFRNHSELSSSRQEPWSFGPEIERICREAIRLRYRLMPYLYSLFREAAHTGLPVMRPLVLDYPDDPYAANLCDQFLVGERLLAAPIYRPGTEHRVVYLPRGVWYDYWTGQKWEGGRHILAHAPLDTLPLFVKEGAIIPYVEPAESAASMESDVLYLDIHCSGAAYGVFELYEDDGLTFDYENGRYNLYRLAVQEADNTVKLDIGVLHAGFESRRSAWRLRLLHLPFVPRMPEGFDRAETAEAPCQLI</sequence>
<proteinExistence type="inferred from homology"/>
<dbReference type="InterPro" id="IPR048395">
    <property type="entry name" value="Glyco_hydro_31_C"/>
</dbReference>
<evidence type="ECO:0000256" key="4">
    <source>
        <dbReference type="RuleBase" id="RU361185"/>
    </source>
</evidence>
<evidence type="ECO:0000256" key="1">
    <source>
        <dbReference type="ARBA" id="ARBA00007806"/>
    </source>
</evidence>
<evidence type="ECO:0000256" key="2">
    <source>
        <dbReference type="ARBA" id="ARBA00022801"/>
    </source>
</evidence>
<dbReference type="SUPFAM" id="SSF51011">
    <property type="entry name" value="Glycosyl hydrolase domain"/>
    <property type="match status" value="1"/>
</dbReference>
<comment type="caution">
    <text evidence="10">The sequence shown here is derived from an EMBL/GenBank/DDBJ whole genome shotgun (WGS) entry which is preliminary data.</text>
</comment>
<organism evidence="10 11">
    <name type="scientific">Thermobacillus xylanilyticus</name>
    <dbReference type="NCBI Taxonomy" id="76633"/>
    <lineage>
        <taxon>Bacteria</taxon>
        <taxon>Bacillati</taxon>
        <taxon>Bacillota</taxon>
        <taxon>Bacilli</taxon>
        <taxon>Bacillales</taxon>
        <taxon>Paenibacillaceae</taxon>
        <taxon>Thermobacillus</taxon>
    </lineage>
</organism>
<feature type="domain" description="DUF5110" evidence="8">
    <location>
        <begin position="696"/>
        <end position="760"/>
    </location>
</feature>
<dbReference type="CDD" id="cd14752">
    <property type="entry name" value="GH31_N"/>
    <property type="match status" value="1"/>
</dbReference>
<dbReference type="InterPro" id="IPR000322">
    <property type="entry name" value="Glyco_hydro_31_TIM"/>
</dbReference>
<dbReference type="PROSITE" id="PS00129">
    <property type="entry name" value="GLYCOSYL_HYDROL_F31_1"/>
    <property type="match status" value="1"/>
</dbReference>
<dbReference type="PANTHER" id="PTHR22762:SF166">
    <property type="entry name" value="ALPHA-GLUCOSIDASE"/>
    <property type="match status" value="1"/>
</dbReference>
<evidence type="ECO:0000259" key="8">
    <source>
        <dbReference type="Pfam" id="PF17137"/>
    </source>
</evidence>
<dbReference type="InterPro" id="IPR030458">
    <property type="entry name" value="Glyco_hydro_31_AS"/>
</dbReference>
<dbReference type="InterPro" id="IPR013780">
    <property type="entry name" value="Glyco_hydro_b"/>
</dbReference>
<dbReference type="InterPro" id="IPR025887">
    <property type="entry name" value="Glyco_hydro_31_N_dom"/>
</dbReference>
<evidence type="ECO:0000256" key="5">
    <source>
        <dbReference type="SAM" id="MobiDB-lite"/>
    </source>
</evidence>
<feature type="domain" description="Glycoside hydrolase family 31 TIM barrel" evidence="6">
    <location>
        <begin position="256"/>
        <end position="581"/>
    </location>
</feature>
<dbReference type="Pfam" id="PF17137">
    <property type="entry name" value="DUF5110"/>
    <property type="match status" value="1"/>
</dbReference>
<dbReference type="Pfam" id="PF13802">
    <property type="entry name" value="Gal_mutarotas_2"/>
    <property type="match status" value="1"/>
</dbReference>